<reference evidence="9 10" key="1">
    <citation type="submission" date="2018-06" db="EMBL/GenBank/DDBJ databases">
        <authorList>
            <consortium name="Pathogen Informatics"/>
            <person name="Doyle S."/>
        </authorList>
    </citation>
    <scope>NUCLEOTIDE SEQUENCE [LARGE SCALE GENOMIC DNA]</scope>
    <source>
        <strain evidence="9 10">NCTC10692</strain>
    </source>
</reference>
<dbReference type="GO" id="GO:0042907">
    <property type="term" value="F:xanthine transmembrane transporter activity"/>
    <property type="evidence" value="ECO:0007669"/>
    <property type="project" value="TreeGrafter"/>
</dbReference>
<feature type="transmembrane region" description="Helical" evidence="8">
    <location>
        <begin position="52"/>
        <end position="85"/>
    </location>
</feature>
<comment type="similarity">
    <text evidence="2">Belongs to the nucleobase:cation symporter-2 (NCS2) (TC 2.A.40) family.</text>
</comment>
<keyword evidence="3" id="KW-0813">Transport</keyword>
<evidence type="ECO:0000256" key="8">
    <source>
        <dbReference type="SAM" id="Phobius"/>
    </source>
</evidence>
<organism evidence="9 10">
    <name type="scientific">Ectopseudomonas oleovorans</name>
    <name type="common">Pseudomonas oleovorans</name>
    <dbReference type="NCBI Taxonomy" id="301"/>
    <lineage>
        <taxon>Bacteria</taxon>
        <taxon>Pseudomonadati</taxon>
        <taxon>Pseudomonadota</taxon>
        <taxon>Gammaproteobacteria</taxon>
        <taxon>Pseudomonadales</taxon>
        <taxon>Pseudomonadaceae</taxon>
        <taxon>Ectopseudomonas</taxon>
    </lineage>
</organism>
<proteinExistence type="inferred from homology"/>
<protein>
    <submittedName>
        <fullName evidence="9">Uracil-xanthine permease</fullName>
    </submittedName>
</protein>
<keyword evidence="6 8" id="KW-0472">Membrane</keyword>
<evidence type="ECO:0000313" key="9">
    <source>
        <dbReference type="EMBL" id="SUD51412.1"/>
    </source>
</evidence>
<comment type="subcellular location">
    <subcellularLocation>
        <location evidence="1">Membrane</location>
        <topology evidence="1">Multi-pass membrane protein</topology>
    </subcellularLocation>
</comment>
<keyword evidence="4 8" id="KW-0812">Transmembrane</keyword>
<accession>A0A379JS28</accession>
<gene>
    <name evidence="9" type="primary">ygfU</name>
    <name evidence="9" type="ORF">NCTC10692_01863</name>
</gene>
<evidence type="ECO:0000256" key="4">
    <source>
        <dbReference type="ARBA" id="ARBA00022692"/>
    </source>
</evidence>
<dbReference type="InterPro" id="IPR006043">
    <property type="entry name" value="NCS2"/>
</dbReference>
<evidence type="ECO:0000313" key="10">
    <source>
        <dbReference type="Proteomes" id="UP000255303"/>
    </source>
</evidence>
<dbReference type="PANTHER" id="PTHR42810:SF4">
    <property type="entry name" value="URIC ACID TRANSPORTER UACT"/>
    <property type="match status" value="1"/>
</dbReference>
<dbReference type="Pfam" id="PF00860">
    <property type="entry name" value="Xan_ur_permease"/>
    <property type="match status" value="2"/>
</dbReference>
<dbReference type="Proteomes" id="UP000255303">
    <property type="component" value="Unassembled WGS sequence"/>
</dbReference>
<name>A0A379JS28_ECTOL</name>
<evidence type="ECO:0000256" key="1">
    <source>
        <dbReference type="ARBA" id="ARBA00004141"/>
    </source>
</evidence>
<sequence length="151" mass="16376">MTSTTQRPEDENLGLGSNLLYGLQHVLTMYGGIVAVPLIVGQAAGLSPADISLLIAASLFVGSATISRLSILLTMVIGTLVALAFGMADFSKVSEGPVLAFPTPLHFGVPVFEVRRHRAVRHRAQPALPQHRRPARWRPLHRRQAVRRSGQ</sequence>
<dbReference type="AlphaFoldDB" id="A0A379JS28"/>
<dbReference type="GO" id="GO:0005886">
    <property type="term" value="C:plasma membrane"/>
    <property type="evidence" value="ECO:0007669"/>
    <property type="project" value="TreeGrafter"/>
</dbReference>
<evidence type="ECO:0000256" key="2">
    <source>
        <dbReference type="ARBA" id="ARBA00008821"/>
    </source>
</evidence>
<dbReference type="PANTHER" id="PTHR42810">
    <property type="entry name" value="PURINE PERMEASE C1399.01C-RELATED"/>
    <property type="match status" value="1"/>
</dbReference>
<evidence type="ECO:0000256" key="7">
    <source>
        <dbReference type="SAM" id="MobiDB-lite"/>
    </source>
</evidence>
<evidence type="ECO:0000256" key="6">
    <source>
        <dbReference type="ARBA" id="ARBA00023136"/>
    </source>
</evidence>
<evidence type="ECO:0000256" key="3">
    <source>
        <dbReference type="ARBA" id="ARBA00022448"/>
    </source>
</evidence>
<keyword evidence="5 8" id="KW-1133">Transmembrane helix</keyword>
<evidence type="ECO:0000256" key="5">
    <source>
        <dbReference type="ARBA" id="ARBA00022989"/>
    </source>
</evidence>
<dbReference type="EMBL" id="UGUV01000002">
    <property type="protein sequence ID" value="SUD51412.1"/>
    <property type="molecule type" value="Genomic_DNA"/>
</dbReference>
<feature type="region of interest" description="Disordered" evidence="7">
    <location>
        <begin position="123"/>
        <end position="151"/>
    </location>
</feature>
<feature type="transmembrane region" description="Helical" evidence="8">
    <location>
        <begin position="20"/>
        <end position="40"/>
    </location>
</feature>